<dbReference type="EMBL" id="CP044016">
    <property type="protein sequence ID" value="QES89723.1"/>
    <property type="molecule type" value="Genomic_DNA"/>
</dbReference>
<dbReference type="RefSeq" id="WP_131330657.1">
    <property type="nucleotide sequence ID" value="NZ_CP044016.1"/>
</dbReference>
<protein>
    <submittedName>
        <fullName evidence="2">ROK family protein</fullName>
    </submittedName>
</protein>
<dbReference type="InterPro" id="IPR036388">
    <property type="entry name" value="WH-like_DNA-bd_sf"/>
</dbReference>
<dbReference type="InterPro" id="IPR036390">
    <property type="entry name" value="WH_DNA-bd_sf"/>
</dbReference>
<accession>A0A5P2G927</accession>
<reference evidence="2 3" key="1">
    <citation type="submission" date="2019-09" db="EMBL/GenBank/DDBJ databases">
        <title>Complete genome sequence of Arachidicoccus sp. B3-10 isolated from apple orchard soil.</title>
        <authorList>
            <person name="Kim H.S."/>
            <person name="Han K.-I."/>
            <person name="Suh M.K."/>
            <person name="Lee K.C."/>
            <person name="Eom M.K."/>
            <person name="Kim J.-S."/>
            <person name="Kang S.W."/>
            <person name="Sin Y."/>
            <person name="Lee J.-S."/>
        </authorList>
    </citation>
    <scope>NUCLEOTIDE SEQUENCE [LARGE SCALE GENOMIC DNA]</scope>
    <source>
        <strain evidence="2 3">B3-10</strain>
    </source>
</reference>
<dbReference type="OrthoDB" id="9810372at2"/>
<evidence type="ECO:0000313" key="3">
    <source>
        <dbReference type="Proteomes" id="UP000292424"/>
    </source>
</evidence>
<keyword evidence="3" id="KW-1185">Reference proteome</keyword>
<dbReference type="Gene3D" id="3.30.420.40">
    <property type="match status" value="2"/>
</dbReference>
<name>A0A5P2G927_9BACT</name>
<gene>
    <name evidence="2" type="ORF">E0W69_013990</name>
</gene>
<comment type="similarity">
    <text evidence="1">Belongs to the ROK (NagC/XylR) family.</text>
</comment>
<proteinExistence type="inferred from homology"/>
<dbReference type="Pfam" id="PF00480">
    <property type="entry name" value="ROK"/>
    <property type="match status" value="1"/>
</dbReference>
<organism evidence="2 3">
    <name type="scientific">Rhizosphaericola mali</name>
    <dbReference type="NCBI Taxonomy" id="2545455"/>
    <lineage>
        <taxon>Bacteria</taxon>
        <taxon>Pseudomonadati</taxon>
        <taxon>Bacteroidota</taxon>
        <taxon>Chitinophagia</taxon>
        <taxon>Chitinophagales</taxon>
        <taxon>Chitinophagaceae</taxon>
        <taxon>Rhizosphaericola</taxon>
    </lineage>
</organism>
<dbReference type="PANTHER" id="PTHR18964">
    <property type="entry name" value="ROK (REPRESSOR, ORF, KINASE) FAMILY"/>
    <property type="match status" value="1"/>
</dbReference>
<dbReference type="Gene3D" id="1.10.10.10">
    <property type="entry name" value="Winged helix-like DNA-binding domain superfamily/Winged helix DNA-binding domain"/>
    <property type="match status" value="1"/>
</dbReference>
<dbReference type="AlphaFoldDB" id="A0A5P2G927"/>
<dbReference type="PANTHER" id="PTHR18964:SF149">
    <property type="entry name" value="BIFUNCTIONAL UDP-N-ACETYLGLUCOSAMINE 2-EPIMERASE_N-ACETYLMANNOSAMINE KINASE"/>
    <property type="match status" value="1"/>
</dbReference>
<dbReference type="KEGG" id="arac:E0W69_013990"/>
<dbReference type="InterPro" id="IPR043129">
    <property type="entry name" value="ATPase_NBD"/>
</dbReference>
<dbReference type="SUPFAM" id="SSF46785">
    <property type="entry name" value="Winged helix' DNA-binding domain"/>
    <property type="match status" value="1"/>
</dbReference>
<dbReference type="Proteomes" id="UP000292424">
    <property type="component" value="Chromosome"/>
</dbReference>
<evidence type="ECO:0000313" key="2">
    <source>
        <dbReference type="EMBL" id="QES89723.1"/>
    </source>
</evidence>
<dbReference type="SUPFAM" id="SSF53067">
    <property type="entry name" value="Actin-like ATPase domain"/>
    <property type="match status" value="1"/>
</dbReference>
<dbReference type="InterPro" id="IPR000600">
    <property type="entry name" value="ROK"/>
</dbReference>
<sequence length="395" mass="43497">MSIQWRSFKGLDTPLKKGIVRQLYYENNLSSLELSEALGKSVPLITKVVNDLISSKWVEEAGRAPSSGGRRPMKYSLRKNDFYVISVVMNRFSTSIIMLDLQNNPISAPMEMELLLKDNEEAVNVLIHSIKEVVDKANIEIIKILGVGISMPGFIDINKGINFSYLQLPNKASLRDYISEAIDLPVFIDNDSSTLALAELRFGEGKGKKDVMVINVNWGIGLGMIVKGELYRGHSGFAGELSHIPIAEDGLLCDCGKKGCLETEGTLLVVAKKAIQFSEKKKEELEIISDDIYEVSEHLMDAAKNGNQDAITLFSEIGSKIGRALAILIHIENPEQIILSGRGAKVGRILLAPIQQSLNQYCIPKLMENTELTISKLGKNSALMGSVALVMENFN</sequence>
<evidence type="ECO:0000256" key="1">
    <source>
        <dbReference type="ARBA" id="ARBA00006479"/>
    </source>
</evidence>